<dbReference type="EMBL" id="JBJQND010000017">
    <property type="protein sequence ID" value="KAL3841762.1"/>
    <property type="molecule type" value="Genomic_DNA"/>
</dbReference>
<name>A0ABD3U002_SINWO</name>
<dbReference type="Proteomes" id="UP001634394">
    <property type="component" value="Unassembled WGS sequence"/>
</dbReference>
<proteinExistence type="inferred from homology"/>
<dbReference type="PROSITE" id="PS00297">
    <property type="entry name" value="HSP70_1"/>
    <property type="match status" value="1"/>
</dbReference>
<keyword evidence="5" id="KW-1185">Reference proteome</keyword>
<reference evidence="4 5" key="1">
    <citation type="submission" date="2024-11" db="EMBL/GenBank/DDBJ databases">
        <title>Chromosome-level genome assembly of the freshwater bivalve Anodonta woodiana.</title>
        <authorList>
            <person name="Chen X."/>
        </authorList>
    </citation>
    <scope>NUCLEOTIDE SEQUENCE [LARGE SCALE GENOMIC DNA]</scope>
    <source>
        <strain evidence="4">MN2024</strain>
        <tissue evidence="4">Gills</tissue>
    </source>
</reference>
<organism evidence="4 5">
    <name type="scientific">Sinanodonta woodiana</name>
    <name type="common">Chinese pond mussel</name>
    <name type="synonym">Anodonta woodiana</name>
    <dbReference type="NCBI Taxonomy" id="1069815"/>
    <lineage>
        <taxon>Eukaryota</taxon>
        <taxon>Metazoa</taxon>
        <taxon>Spiralia</taxon>
        <taxon>Lophotrochozoa</taxon>
        <taxon>Mollusca</taxon>
        <taxon>Bivalvia</taxon>
        <taxon>Autobranchia</taxon>
        <taxon>Heteroconchia</taxon>
        <taxon>Palaeoheterodonta</taxon>
        <taxon>Unionida</taxon>
        <taxon>Unionoidea</taxon>
        <taxon>Unionidae</taxon>
        <taxon>Unioninae</taxon>
        <taxon>Sinanodonta</taxon>
    </lineage>
</organism>
<dbReference type="PANTHER" id="PTHR14187:SF5">
    <property type="entry name" value="HEAT SHOCK 70 KDA PROTEIN 12A"/>
    <property type="match status" value="1"/>
</dbReference>
<dbReference type="InterPro" id="IPR043129">
    <property type="entry name" value="ATPase_NBD"/>
</dbReference>
<dbReference type="InterPro" id="IPR013126">
    <property type="entry name" value="Hsp_70_fam"/>
</dbReference>
<accession>A0ABD3U002</accession>
<comment type="caution">
    <text evidence="4">The sequence shown here is derived from an EMBL/GenBank/DDBJ whole genome shotgun (WGS) entry which is preliminary data.</text>
</comment>
<dbReference type="Pfam" id="PF00012">
    <property type="entry name" value="HSP70"/>
    <property type="match status" value="1"/>
</dbReference>
<evidence type="ECO:0000256" key="2">
    <source>
        <dbReference type="ARBA" id="ARBA00022741"/>
    </source>
</evidence>
<dbReference type="InterPro" id="IPR018181">
    <property type="entry name" value="Heat_shock_70_CS"/>
</dbReference>
<comment type="similarity">
    <text evidence="1">Belongs to the heat shock protein 70 family.</text>
</comment>
<keyword evidence="2" id="KW-0547">Nucleotide-binding</keyword>
<evidence type="ECO:0000256" key="3">
    <source>
        <dbReference type="ARBA" id="ARBA00022840"/>
    </source>
</evidence>
<dbReference type="Gene3D" id="3.30.420.40">
    <property type="match status" value="2"/>
</dbReference>
<keyword evidence="3" id="KW-0067">ATP-binding</keyword>
<evidence type="ECO:0000313" key="4">
    <source>
        <dbReference type="EMBL" id="KAL3841762.1"/>
    </source>
</evidence>
<gene>
    <name evidence="4" type="ORF">ACJMK2_019864</name>
</gene>
<evidence type="ECO:0000313" key="5">
    <source>
        <dbReference type="Proteomes" id="UP001634394"/>
    </source>
</evidence>
<dbReference type="GO" id="GO:0005524">
    <property type="term" value="F:ATP binding"/>
    <property type="evidence" value="ECO:0007669"/>
    <property type="project" value="UniProtKB-KW"/>
</dbReference>
<evidence type="ECO:0000256" key="1">
    <source>
        <dbReference type="ARBA" id="ARBA00007381"/>
    </source>
</evidence>
<dbReference type="CDD" id="cd10229">
    <property type="entry name" value="ASKHA_NBD_HSP70_HSPA12"/>
    <property type="match status" value="1"/>
</dbReference>
<evidence type="ECO:0008006" key="6">
    <source>
        <dbReference type="Google" id="ProtNLM"/>
    </source>
</evidence>
<dbReference type="PANTHER" id="PTHR14187">
    <property type="entry name" value="ALPHA KINASE/ELONGATION FACTOR 2 KINASE"/>
    <property type="match status" value="1"/>
</dbReference>
<protein>
    <recommendedName>
        <fullName evidence="6">Heat shock 70 kDa protein</fullName>
    </recommendedName>
</protein>
<sequence length="579" mass="65317">MSDYVLVAAIDLGTTYSGWACSFRHEYKTDPKKIFTMQWNTGNHVSLKAPTTLLIRPDGETLEAFGYQAESRYAELADEGKHEDYYYFKRFKLVLHNNMELTKDTEISDGKGRKLFAMKVFSLSIRYLKDHLVTTVNNRMDGNMAPSDIRWVLTIPAIWNDKAKQFMRKAAEQAGIDGNLLSLALEPEVASMFCQLQETVVVGEGKKSAEMLLKPGDKYMVLDAGGGTVDITVHEIEKGGRLREVHRATGGDWGGTKVDDAFAEIMVELIGVKVLKKFKKENVEDSLEFLRDFELKKRDFVADKDTRTSLRLPASLGLCLQETEGISLKEKIAKSKFKDDIQISTDKMKISASLMREIFKKPVSRIVQHVLEMFEKEDLTGTGTILMVGGFSESDILQKAIREHFPSKRVITPFEAGLVVLKGAVVFGHDPNIMRSRVCKYTYGVETTQMFNPIRHPLDKVVLMNGMPYIVDLFDKHVEIGQTVHCGESQASRTYIPLYDYQQDVAVVVYASSKKSPMYVTDESCQKLGEIMVHSPNTHVSRYQRRVEVALTFSGTELEVRAKEETTGNITESTIKFLG</sequence>
<dbReference type="AlphaFoldDB" id="A0ABD3U002"/>
<dbReference type="SUPFAM" id="SSF53067">
    <property type="entry name" value="Actin-like ATPase domain"/>
    <property type="match status" value="2"/>
</dbReference>